<comment type="caution">
    <text evidence="1">The sequence shown here is derived from an EMBL/GenBank/DDBJ whole genome shotgun (WGS) entry which is preliminary data.</text>
</comment>
<reference evidence="1 2" key="1">
    <citation type="submission" date="2020-02" db="EMBL/GenBank/DDBJ databases">
        <title>Draft genome sequence of Haematococcus lacustris strain NIES-144.</title>
        <authorList>
            <person name="Morimoto D."/>
            <person name="Nakagawa S."/>
            <person name="Yoshida T."/>
            <person name="Sawayama S."/>
        </authorList>
    </citation>
    <scope>NUCLEOTIDE SEQUENCE [LARGE SCALE GENOMIC DNA]</scope>
    <source>
        <strain evidence="1 2">NIES-144</strain>
    </source>
</reference>
<proteinExistence type="predicted"/>
<dbReference type="Proteomes" id="UP000485058">
    <property type="component" value="Unassembled WGS sequence"/>
</dbReference>
<evidence type="ECO:0000313" key="1">
    <source>
        <dbReference type="EMBL" id="GFH18614.1"/>
    </source>
</evidence>
<dbReference type="EMBL" id="BLLF01001328">
    <property type="protein sequence ID" value="GFH18614.1"/>
    <property type="molecule type" value="Genomic_DNA"/>
</dbReference>
<evidence type="ECO:0000313" key="2">
    <source>
        <dbReference type="Proteomes" id="UP000485058"/>
    </source>
</evidence>
<dbReference type="AlphaFoldDB" id="A0A699ZID7"/>
<keyword evidence="2" id="KW-1185">Reference proteome</keyword>
<gene>
    <name evidence="1" type="ORF">HaLaN_15449</name>
</gene>
<name>A0A699ZID7_HAELA</name>
<organism evidence="1 2">
    <name type="scientific">Haematococcus lacustris</name>
    <name type="common">Green alga</name>
    <name type="synonym">Haematococcus pluvialis</name>
    <dbReference type="NCBI Taxonomy" id="44745"/>
    <lineage>
        <taxon>Eukaryota</taxon>
        <taxon>Viridiplantae</taxon>
        <taxon>Chlorophyta</taxon>
        <taxon>core chlorophytes</taxon>
        <taxon>Chlorophyceae</taxon>
        <taxon>CS clade</taxon>
        <taxon>Chlamydomonadales</taxon>
        <taxon>Haematococcaceae</taxon>
        <taxon>Haematococcus</taxon>
    </lineage>
</organism>
<protein>
    <submittedName>
        <fullName evidence="1">Uncharacterized protein</fullName>
    </submittedName>
</protein>
<accession>A0A699ZID7</accession>
<sequence>MAFQYSRDVAPNIKNDCITISSSKLNVYEERVWVLVEQVIMAAAEVAGFFVHRRR</sequence>